<evidence type="ECO:0000256" key="2">
    <source>
        <dbReference type="ARBA" id="ARBA00023015"/>
    </source>
</evidence>
<dbReference type="Gene3D" id="1.10.10.10">
    <property type="entry name" value="Winged helix-like DNA-binding domain superfamily/Winged helix DNA-binding domain"/>
    <property type="match status" value="1"/>
</dbReference>
<dbReference type="Proteomes" id="UP001500888">
    <property type="component" value="Unassembled WGS sequence"/>
</dbReference>
<evidence type="ECO:0000259" key="5">
    <source>
        <dbReference type="Pfam" id="PF04542"/>
    </source>
</evidence>
<keyword evidence="8" id="KW-1185">Reference proteome</keyword>
<feature type="domain" description="RNA polymerase sigma factor 70 region 4 type 2" evidence="6">
    <location>
        <begin position="142"/>
        <end position="183"/>
    </location>
</feature>
<dbReference type="Pfam" id="PF04542">
    <property type="entry name" value="Sigma70_r2"/>
    <property type="match status" value="1"/>
</dbReference>
<gene>
    <name evidence="7" type="ORF">GCM10022226_31550</name>
</gene>
<comment type="similarity">
    <text evidence="1">Belongs to the sigma-70 factor family. ECF subfamily.</text>
</comment>
<name>A0ABP7I0Q4_9ACTN</name>
<evidence type="ECO:0000313" key="8">
    <source>
        <dbReference type="Proteomes" id="UP001500888"/>
    </source>
</evidence>
<dbReference type="InterPro" id="IPR039425">
    <property type="entry name" value="RNA_pol_sigma-70-like"/>
</dbReference>
<dbReference type="SUPFAM" id="SSF88946">
    <property type="entry name" value="Sigma2 domain of RNA polymerase sigma factors"/>
    <property type="match status" value="1"/>
</dbReference>
<dbReference type="Pfam" id="PF08281">
    <property type="entry name" value="Sigma70_r4_2"/>
    <property type="match status" value="1"/>
</dbReference>
<dbReference type="InterPro" id="IPR013324">
    <property type="entry name" value="RNA_pol_sigma_r3/r4-like"/>
</dbReference>
<organism evidence="7 8">
    <name type="scientific">Sphaerisporangium flaviroseum</name>
    <dbReference type="NCBI Taxonomy" id="509199"/>
    <lineage>
        <taxon>Bacteria</taxon>
        <taxon>Bacillati</taxon>
        <taxon>Actinomycetota</taxon>
        <taxon>Actinomycetes</taxon>
        <taxon>Streptosporangiales</taxon>
        <taxon>Streptosporangiaceae</taxon>
        <taxon>Sphaerisporangium</taxon>
    </lineage>
</organism>
<keyword evidence="4" id="KW-0804">Transcription</keyword>
<dbReference type="InterPro" id="IPR013249">
    <property type="entry name" value="RNA_pol_sigma70_r4_t2"/>
</dbReference>
<dbReference type="Gene3D" id="1.10.1740.10">
    <property type="match status" value="1"/>
</dbReference>
<evidence type="ECO:0000256" key="1">
    <source>
        <dbReference type="ARBA" id="ARBA00010641"/>
    </source>
</evidence>
<evidence type="ECO:0000256" key="4">
    <source>
        <dbReference type="ARBA" id="ARBA00023163"/>
    </source>
</evidence>
<dbReference type="EMBL" id="BAAAZR010000007">
    <property type="protein sequence ID" value="GAA3808943.1"/>
    <property type="molecule type" value="Genomic_DNA"/>
</dbReference>
<comment type="caution">
    <text evidence="7">The sequence shown here is derived from an EMBL/GenBank/DDBJ whole genome shotgun (WGS) entry which is preliminary data.</text>
</comment>
<keyword evidence="2" id="KW-0805">Transcription regulation</keyword>
<proteinExistence type="inferred from homology"/>
<protein>
    <submittedName>
        <fullName evidence="7">RNA polymerase sigma factor</fullName>
    </submittedName>
</protein>
<dbReference type="PANTHER" id="PTHR43133">
    <property type="entry name" value="RNA POLYMERASE ECF-TYPE SIGMA FACTO"/>
    <property type="match status" value="1"/>
</dbReference>
<keyword evidence="3" id="KW-0731">Sigma factor</keyword>
<feature type="domain" description="RNA polymerase sigma-70 region 2" evidence="5">
    <location>
        <begin position="34"/>
        <end position="101"/>
    </location>
</feature>
<evidence type="ECO:0000256" key="3">
    <source>
        <dbReference type="ARBA" id="ARBA00023082"/>
    </source>
</evidence>
<reference evidence="8" key="1">
    <citation type="journal article" date="2019" name="Int. J. Syst. Evol. Microbiol.">
        <title>The Global Catalogue of Microorganisms (GCM) 10K type strain sequencing project: providing services to taxonomists for standard genome sequencing and annotation.</title>
        <authorList>
            <consortium name="The Broad Institute Genomics Platform"/>
            <consortium name="The Broad Institute Genome Sequencing Center for Infectious Disease"/>
            <person name="Wu L."/>
            <person name="Ma J."/>
        </authorList>
    </citation>
    <scope>NUCLEOTIDE SEQUENCE [LARGE SCALE GENOMIC DNA]</scope>
    <source>
        <strain evidence="8">JCM 16908</strain>
    </source>
</reference>
<dbReference type="SUPFAM" id="SSF88659">
    <property type="entry name" value="Sigma3 and sigma4 domains of RNA polymerase sigma factors"/>
    <property type="match status" value="1"/>
</dbReference>
<dbReference type="PANTHER" id="PTHR43133:SF25">
    <property type="entry name" value="RNA POLYMERASE SIGMA FACTOR RFAY-RELATED"/>
    <property type="match status" value="1"/>
</dbReference>
<accession>A0ABP7I0Q4</accession>
<dbReference type="InterPro" id="IPR014284">
    <property type="entry name" value="RNA_pol_sigma-70_dom"/>
</dbReference>
<dbReference type="InterPro" id="IPR007627">
    <property type="entry name" value="RNA_pol_sigma70_r2"/>
</dbReference>
<dbReference type="InterPro" id="IPR036388">
    <property type="entry name" value="WH-like_DNA-bd_sf"/>
</dbReference>
<dbReference type="NCBIfam" id="TIGR02937">
    <property type="entry name" value="sigma70-ECF"/>
    <property type="match status" value="1"/>
</dbReference>
<sequence length="196" mass="21873">MREVEGSSFMALDETTEELAVAAAQGDHRSLGELLRRIEPDVLRHCARLLPYHQDAEEACQDTLLAVARNIGRFEGRARFSTWLHIVTANCARTTYRTLKRRGAEQSSEELPDMRADPRRVSVIAGSRLDLLDAMEALEADKPDLAQALVLRDICQLDYNEVADQLGIPLGTAKSRIHQARKFVQAALGDAYGWKS</sequence>
<dbReference type="InterPro" id="IPR013325">
    <property type="entry name" value="RNA_pol_sigma_r2"/>
</dbReference>
<evidence type="ECO:0000313" key="7">
    <source>
        <dbReference type="EMBL" id="GAA3808943.1"/>
    </source>
</evidence>
<evidence type="ECO:0000259" key="6">
    <source>
        <dbReference type="Pfam" id="PF08281"/>
    </source>
</evidence>